<dbReference type="InterPro" id="IPR019999">
    <property type="entry name" value="Anth_synth_I-like"/>
</dbReference>
<dbReference type="Proteomes" id="UP000009011">
    <property type="component" value="Chromosome"/>
</dbReference>
<dbReference type="InterPro" id="IPR015890">
    <property type="entry name" value="Chorismate_C"/>
</dbReference>
<dbReference type="PRINTS" id="PR00095">
    <property type="entry name" value="ANTSNTHASEI"/>
</dbReference>
<dbReference type="RefSeq" id="WP_014855855.1">
    <property type="nucleotide sequence ID" value="NC_018178.1"/>
</dbReference>
<dbReference type="eggNOG" id="COG0147">
    <property type="taxonomic scope" value="Bacteria"/>
</dbReference>
<dbReference type="EMBL" id="CP003557">
    <property type="protein sequence ID" value="AFN74419.1"/>
    <property type="molecule type" value="Genomic_DNA"/>
</dbReference>
<reference evidence="2 3" key="1">
    <citation type="journal article" date="2013" name="PLoS ONE">
        <title>Genomic analysis of Melioribacter roseus, facultatively anaerobic organotrophic bacterium representing a novel deep lineage within Bacteriodetes/Chlorobi group.</title>
        <authorList>
            <person name="Kadnikov V.V."/>
            <person name="Mardanov A.V."/>
            <person name="Podosokorskaya O.A."/>
            <person name="Gavrilov S.N."/>
            <person name="Kublanov I.V."/>
            <person name="Beletsky A.V."/>
            <person name="Bonch-Osmolovskaya E.A."/>
            <person name="Ravin N.V."/>
        </authorList>
    </citation>
    <scope>NUCLEOTIDE SEQUENCE [LARGE SCALE GENOMIC DNA]</scope>
    <source>
        <strain evidence="3">JCM 17771 / P3M-2</strain>
    </source>
</reference>
<dbReference type="KEGG" id="mro:MROS_1182"/>
<dbReference type="STRING" id="1191523.MROS_1182"/>
<dbReference type="HOGENOM" id="CLU_006493_1_0_10"/>
<protein>
    <submittedName>
        <fullName evidence="2">TrpE protein</fullName>
    </submittedName>
</protein>
<evidence type="ECO:0000313" key="2">
    <source>
        <dbReference type="EMBL" id="AFN74419.1"/>
    </source>
</evidence>
<dbReference type="Gene3D" id="3.60.120.10">
    <property type="entry name" value="Anthranilate synthase"/>
    <property type="match status" value="1"/>
</dbReference>
<dbReference type="PANTHER" id="PTHR11236:SF50">
    <property type="entry name" value="AMINODEOXYCHORISMATE SYNTHASE COMPONENT 1"/>
    <property type="match status" value="1"/>
</dbReference>
<keyword evidence="3" id="KW-1185">Reference proteome</keyword>
<dbReference type="NCBIfam" id="NF005486">
    <property type="entry name" value="PRK07093.1"/>
    <property type="match status" value="1"/>
</dbReference>
<dbReference type="PANTHER" id="PTHR11236">
    <property type="entry name" value="AMINOBENZOATE/ANTHRANILATE SYNTHASE"/>
    <property type="match status" value="1"/>
</dbReference>
<dbReference type="GO" id="GO:0046820">
    <property type="term" value="F:4-amino-4-deoxychorismate synthase activity"/>
    <property type="evidence" value="ECO:0007669"/>
    <property type="project" value="TreeGrafter"/>
</dbReference>
<organism evidence="2 3">
    <name type="scientific">Melioribacter roseus (strain DSM 23840 / JCM 17771 / VKM B-2668 / P3M-2)</name>
    <dbReference type="NCBI Taxonomy" id="1191523"/>
    <lineage>
        <taxon>Bacteria</taxon>
        <taxon>Pseudomonadati</taxon>
        <taxon>Ignavibacteriota</taxon>
        <taxon>Ignavibacteria</taxon>
        <taxon>Ignavibacteriales</taxon>
        <taxon>Melioribacteraceae</taxon>
        <taxon>Melioribacter</taxon>
    </lineage>
</organism>
<dbReference type="SUPFAM" id="SSF56322">
    <property type="entry name" value="ADC synthase"/>
    <property type="match status" value="1"/>
</dbReference>
<gene>
    <name evidence="2" type="ordered locus">MROS_1182</name>
</gene>
<dbReference type="GO" id="GO:0000162">
    <property type="term" value="P:L-tryptophan biosynthetic process"/>
    <property type="evidence" value="ECO:0007669"/>
    <property type="project" value="TreeGrafter"/>
</dbReference>
<accession>I6ZQU4</accession>
<dbReference type="AlphaFoldDB" id="I6ZQU4"/>
<dbReference type="InterPro" id="IPR005801">
    <property type="entry name" value="ADC_synthase"/>
</dbReference>
<evidence type="ECO:0000259" key="1">
    <source>
        <dbReference type="Pfam" id="PF00425"/>
    </source>
</evidence>
<dbReference type="OrthoDB" id="9803598at2"/>
<dbReference type="PATRIC" id="fig|1191523.3.peg.1256"/>
<feature type="domain" description="Chorismate-utilising enzyme C-terminal" evidence="1">
    <location>
        <begin position="73"/>
        <end position="315"/>
    </location>
</feature>
<sequence>MKCKSEAIKLMNMYGGASEPFVFLIDFDMNNTIVCKPEEADKFGLKYSINEKQERDALSENIKLEKFPPSFGDYKKAFDIVFKEIYDGNTYLLNLTFPTLIKTDLSLDQIYELSRAKYKILLKDRFVCFSPEIFVKIKDDKISSYPMKGTIDASIPNAEELILSDEKETAEHNTIVDLIRNDLSITAKNVRVEKFRYIDIIETHDKTLLQVSSEITGELPPDYKRRLGDIIFSLLPAGSVTGAPKKRTVDIIKRAENYKRGFYTGIFGIFDGESLDSCVLIRFIESIDGKLFYKSGGGITHLSNVESEYEELLKKIYVPIN</sequence>
<name>I6ZQU4_MELRP</name>
<evidence type="ECO:0000313" key="3">
    <source>
        <dbReference type="Proteomes" id="UP000009011"/>
    </source>
</evidence>
<proteinExistence type="predicted"/>
<dbReference type="Pfam" id="PF00425">
    <property type="entry name" value="Chorismate_bind"/>
    <property type="match status" value="1"/>
</dbReference>